<reference evidence="2 4" key="2">
    <citation type="submission" date="2019-10" db="EMBL/GenBank/DDBJ databases">
        <authorList>
            <person name="Karimi E."/>
        </authorList>
    </citation>
    <scope>NUCLEOTIDE SEQUENCE [LARGE SCALE GENOMIC DNA]</scope>
    <source>
        <strain evidence="2">Sphingobacterium sp. 8BC</strain>
    </source>
</reference>
<sequence>MNFDMIKCEDLGQAIHIPNTTDDHHEETWFVKFGEEIIGVGLFPKQSSNCVLAIVGDSYDDKKILGDIDAHDKVIIEGLNIAFEGYLRSIRGDVVIGEKQVDDFSHNNQKLD</sequence>
<accession>A0A654DRN1</accession>
<evidence type="ECO:0000313" key="1">
    <source>
        <dbReference type="EMBL" id="SPZ92468.1"/>
    </source>
</evidence>
<dbReference type="Proteomes" id="UP000432350">
    <property type="component" value="Unassembled WGS sequence"/>
</dbReference>
<dbReference type="GeneID" id="97179455"/>
<organism evidence="1 3">
    <name type="scientific">Sphingobacterium multivorum</name>
    <dbReference type="NCBI Taxonomy" id="28454"/>
    <lineage>
        <taxon>Bacteria</taxon>
        <taxon>Pseudomonadati</taxon>
        <taxon>Bacteroidota</taxon>
        <taxon>Sphingobacteriia</taxon>
        <taxon>Sphingobacteriales</taxon>
        <taxon>Sphingobacteriaceae</taxon>
        <taxon>Sphingobacterium</taxon>
    </lineage>
</organism>
<name>A0A2X2JF07_SPHMU</name>
<protein>
    <submittedName>
        <fullName evidence="1">Uncharacterized protein</fullName>
    </submittedName>
</protein>
<gene>
    <name evidence="1" type="ORF">NCTC11343_04515</name>
    <name evidence="2" type="ORF">SPHINGO8BC_90636</name>
</gene>
<dbReference type="EMBL" id="UAUU01000011">
    <property type="protein sequence ID" value="SPZ92468.1"/>
    <property type="molecule type" value="Genomic_DNA"/>
</dbReference>
<evidence type="ECO:0000313" key="4">
    <source>
        <dbReference type="Proteomes" id="UP000432350"/>
    </source>
</evidence>
<proteinExistence type="predicted"/>
<accession>A0A2X2JF07</accession>
<reference evidence="1 3" key="1">
    <citation type="submission" date="2018-06" db="EMBL/GenBank/DDBJ databases">
        <authorList>
            <consortium name="Pathogen Informatics"/>
            <person name="Doyle S."/>
        </authorList>
    </citation>
    <scope>NUCLEOTIDE SEQUENCE [LARGE SCALE GENOMIC DNA]</scope>
    <source>
        <strain evidence="1 3">NCTC11343</strain>
    </source>
</reference>
<dbReference type="Proteomes" id="UP000251241">
    <property type="component" value="Unassembled WGS sequence"/>
</dbReference>
<dbReference type="EMBL" id="CABWMV010000028">
    <property type="protein sequence ID" value="VXD08571.1"/>
    <property type="molecule type" value="Genomic_DNA"/>
</dbReference>
<dbReference type="AlphaFoldDB" id="A0A2X2JF07"/>
<dbReference type="RefSeq" id="WP_070566791.1">
    <property type="nucleotide sequence ID" value="NZ_CP068086.1"/>
</dbReference>
<evidence type="ECO:0000313" key="2">
    <source>
        <dbReference type="EMBL" id="VXD08571.1"/>
    </source>
</evidence>
<evidence type="ECO:0000313" key="3">
    <source>
        <dbReference type="Proteomes" id="UP000251241"/>
    </source>
</evidence>